<sequence length="296" mass="32393">MTMNVKLGCGQITWHHHLAPRVTEDEVLADIAGAGYVGAPFGGPKRTAEETREIFDRHGLQPAPGYLWGDYWDLSKRDEQLATAREYARASQALGLTEIYVAAGGFNEPTRSGTTRSKVVAHSGPEDSLTEEQFAVFAETAQLVGEAMLEFGVKACYHNHGGTFIEREDEFEKLLAATDPEVLFIGADTGHLAWAGIDVVEFARRHGDRIKTMHLKDVDAAVQARGAAEGWDYATFEENAIWTEVGNGSVDFGGLFQVLDQHDFDGWLIVETDVTQLPSAAESAKVSRANLRKLGI</sequence>
<dbReference type="Proteomes" id="UP000613840">
    <property type="component" value="Unassembled WGS sequence"/>
</dbReference>
<comment type="caution">
    <text evidence="2">The sequence shown here is derived from an EMBL/GenBank/DDBJ whole genome shotgun (WGS) entry which is preliminary data.</text>
</comment>
<dbReference type="InterPro" id="IPR050312">
    <property type="entry name" value="IolE/XylAMocC-like"/>
</dbReference>
<accession>A0A917S4S0</accession>
<reference evidence="2" key="2">
    <citation type="submission" date="2020-09" db="EMBL/GenBank/DDBJ databases">
        <authorList>
            <person name="Sun Q."/>
            <person name="Zhou Y."/>
        </authorList>
    </citation>
    <scope>NUCLEOTIDE SEQUENCE</scope>
    <source>
        <strain evidence="2">CGMCC 4.7306</strain>
    </source>
</reference>
<keyword evidence="3" id="KW-1185">Reference proteome</keyword>
<proteinExistence type="predicted"/>
<organism evidence="2 3">
    <name type="scientific">Microlunatus endophyticus</name>
    <dbReference type="NCBI Taxonomy" id="1716077"/>
    <lineage>
        <taxon>Bacteria</taxon>
        <taxon>Bacillati</taxon>
        <taxon>Actinomycetota</taxon>
        <taxon>Actinomycetes</taxon>
        <taxon>Propionibacteriales</taxon>
        <taxon>Propionibacteriaceae</taxon>
        <taxon>Microlunatus</taxon>
    </lineage>
</organism>
<feature type="domain" description="Xylose isomerase-like TIM barrel" evidence="1">
    <location>
        <begin position="44"/>
        <end position="286"/>
    </location>
</feature>
<dbReference type="PANTHER" id="PTHR12110:SF41">
    <property type="entry name" value="INOSOSE DEHYDRATASE"/>
    <property type="match status" value="1"/>
</dbReference>
<reference evidence="2" key="1">
    <citation type="journal article" date="2014" name="Int. J. Syst. Evol. Microbiol.">
        <title>Complete genome sequence of Corynebacterium casei LMG S-19264T (=DSM 44701T), isolated from a smear-ripened cheese.</title>
        <authorList>
            <consortium name="US DOE Joint Genome Institute (JGI-PGF)"/>
            <person name="Walter F."/>
            <person name="Albersmeier A."/>
            <person name="Kalinowski J."/>
            <person name="Ruckert C."/>
        </authorList>
    </citation>
    <scope>NUCLEOTIDE SEQUENCE</scope>
    <source>
        <strain evidence="2">CGMCC 4.7306</strain>
    </source>
</reference>
<dbReference type="AlphaFoldDB" id="A0A917S4S0"/>
<evidence type="ECO:0000313" key="3">
    <source>
        <dbReference type="Proteomes" id="UP000613840"/>
    </source>
</evidence>
<name>A0A917S4S0_9ACTN</name>
<dbReference type="SUPFAM" id="SSF51658">
    <property type="entry name" value="Xylose isomerase-like"/>
    <property type="match status" value="1"/>
</dbReference>
<dbReference type="EMBL" id="BMMZ01000003">
    <property type="protein sequence ID" value="GGL58290.1"/>
    <property type="molecule type" value="Genomic_DNA"/>
</dbReference>
<protein>
    <submittedName>
        <fullName evidence="2">Inosose dehydratase</fullName>
    </submittedName>
</protein>
<dbReference type="PANTHER" id="PTHR12110">
    <property type="entry name" value="HYDROXYPYRUVATE ISOMERASE"/>
    <property type="match status" value="1"/>
</dbReference>
<dbReference type="InterPro" id="IPR036237">
    <property type="entry name" value="Xyl_isomerase-like_sf"/>
</dbReference>
<gene>
    <name evidence="2" type="primary">iolE</name>
    <name evidence="2" type="ORF">GCM10011575_15880</name>
</gene>
<evidence type="ECO:0000259" key="1">
    <source>
        <dbReference type="Pfam" id="PF01261"/>
    </source>
</evidence>
<evidence type="ECO:0000313" key="2">
    <source>
        <dbReference type="EMBL" id="GGL58290.1"/>
    </source>
</evidence>
<dbReference type="Gene3D" id="3.20.20.150">
    <property type="entry name" value="Divalent-metal-dependent TIM barrel enzymes"/>
    <property type="match status" value="1"/>
</dbReference>
<dbReference type="RefSeq" id="WP_188894652.1">
    <property type="nucleotide sequence ID" value="NZ_BMMZ01000003.1"/>
</dbReference>
<dbReference type="Pfam" id="PF01261">
    <property type="entry name" value="AP_endonuc_2"/>
    <property type="match status" value="1"/>
</dbReference>
<dbReference type="InterPro" id="IPR013022">
    <property type="entry name" value="Xyl_isomerase-like_TIM-brl"/>
</dbReference>